<name>A0AAI8FLU8_9BURK</name>
<evidence type="ECO:0000313" key="2">
    <source>
        <dbReference type="EMBL" id="AIO65389.1"/>
    </source>
</evidence>
<dbReference type="EMBL" id="CP008726">
    <property type="protein sequence ID" value="AIO65176.1"/>
    <property type="molecule type" value="Genomic_DNA"/>
</dbReference>
<dbReference type="KEGG" id="bok:DM82_2715"/>
<protein>
    <submittedName>
        <fullName evidence="2">Uncharacterized protein</fullName>
    </submittedName>
</protein>
<organism evidence="2 4">
    <name type="scientific">Burkholderia oklahomensis</name>
    <dbReference type="NCBI Taxonomy" id="342113"/>
    <lineage>
        <taxon>Bacteria</taxon>
        <taxon>Pseudomonadati</taxon>
        <taxon>Pseudomonadota</taxon>
        <taxon>Betaproteobacteria</taxon>
        <taxon>Burkholderiales</taxon>
        <taxon>Burkholderiaceae</taxon>
        <taxon>Burkholderia</taxon>
        <taxon>pseudomallei group</taxon>
    </lineage>
</organism>
<accession>A0AAI8FLU8</accession>
<evidence type="ECO:0000313" key="4">
    <source>
        <dbReference type="Proteomes" id="UP000029424"/>
    </source>
</evidence>
<gene>
    <name evidence="1" type="ORF">DM82_2715</name>
    <name evidence="2" type="ORF">DM82_2942</name>
    <name evidence="3" type="ORF">DM82_4426</name>
</gene>
<keyword evidence="4" id="KW-1185">Reference proteome</keyword>
<reference evidence="2 4" key="1">
    <citation type="submission" date="2014-06" db="EMBL/GenBank/DDBJ databases">
        <authorList>
            <person name="Bishop-Lilly K.A."/>
            <person name="Broomall S.M."/>
            <person name="Chain P.S."/>
            <person name="Chertkov O."/>
            <person name="Coyne S.R."/>
            <person name="Daligault H.E."/>
            <person name="Davenport K.W."/>
            <person name="Erkkila T."/>
            <person name="Frey K.G."/>
            <person name="Gibbons H.S."/>
            <person name="Gu W."/>
            <person name="Jaissle J."/>
            <person name="Johnson S.L."/>
            <person name="Koroleva G.I."/>
            <person name="Ladner J.T."/>
            <person name="Lo C.-C."/>
            <person name="Minogue T.D."/>
            <person name="Munk C."/>
            <person name="Palacios G.F."/>
            <person name="Redden C.L."/>
            <person name="Rosenzweig C.N."/>
            <person name="Scholz M.B."/>
            <person name="Teshima H."/>
            <person name="Xu Y."/>
        </authorList>
    </citation>
    <scope>NUCLEOTIDE SEQUENCE [LARGE SCALE GENOMIC DNA]</scope>
    <source>
        <strain evidence="2 4">EO147</strain>
    </source>
</reference>
<dbReference type="KEGG" id="bok:DM82_2942"/>
<dbReference type="KEGG" id="bok:DM82_4426"/>
<sequence length="38" mass="4359">MITYSQRVNNFFTASPRTAWIFFPLPLSRPVTVTAKEA</sequence>
<dbReference type="Proteomes" id="UP000029424">
    <property type="component" value="Chromosome 1"/>
</dbReference>
<evidence type="ECO:0000313" key="1">
    <source>
        <dbReference type="EMBL" id="AIO65176.1"/>
    </source>
</evidence>
<proteinExistence type="predicted"/>
<dbReference type="EMBL" id="CP008726">
    <property type="protein sequence ID" value="AIO65389.1"/>
    <property type="molecule type" value="Genomic_DNA"/>
</dbReference>
<dbReference type="AlphaFoldDB" id="A0AAI8FLU8"/>
<evidence type="ECO:0000313" key="3">
    <source>
        <dbReference type="EMBL" id="AIO70052.1"/>
    </source>
</evidence>
<dbReference type="EMBL" id="CP008727">
    <property type="protein sequence ID" value="AIO70052.1"/>
    <property type="molecule type" value="Genomic_DNA"/>
</dbReference>
<dbReference type="Proteomes" id="UP000029424">
    <property type="component" value="Chromosome 2"/>
</dbReference>